<dbReference type="NCBIfam" id="TIGR04226">
    <property type="entry name" value="RrgB_K2N_iso_D2"/>
    <property type="match status" value="1"/>
</dbReference>
<gene>
    <name evidence="5" type="ORF">HNR13_000914</name>
</gene>
<dbReference type="Pfam" id="PF01345">
    <property type="entry name" value="DUF11"/>
    <property type="match status" value="1"/>
</dbReference>
<feature type="domain" description="DUF7927" evidence="4">
    <location>
        <begin position="1256"/>
        <end position="1371"/>
    </location>
</feature>
<dbReference type="InterPro" id="IPR026466">
    <property type="entry name" value="Fim_isopep_form_D2_dom"/>
</dbReference>
<reference evidence="5 6" key="1">
    <citation type="submission" date="2020-07" db="EMBL/GenBank/DDBJ databases">
        <title>Sequencing the genomes of 1000 actinobacteria strains.</title>
        <authorList>
            <person name="Klenk H.-P."/>
        </authorList>
    </citation>
    <scope>NUCLEOTIDE SEQUENCE [LARGE SCALE GENOMIC DNA]</scope>
    <source>
        <strain evidence="5 6">DSM 15165</strain>
    </source>
</reference>
<dbReference type="NCBIfam" id="TIGR01451">
    <property type="entry name" value="B_ant_repeat"/>
    <property type="match status" value="9"/>
</dbReference>
<evidence type="ECO:0000256" key="2">
    <source>
        <dbReference type="SAM" id="Phobius"/>
    </source>
</evidence>
<feature type="transmembrane region" description="Helical" evidence="2">
    <location>
        <begin position="1663"/>
        <end position="1682"/>
    </location>
</feature>
<keyword evidence="2" id="KW-0472">Membrane</keyword>
<feature type="domain" description="DUF7927" evidence="4">
    <location>
        <begin position="1135"/>
        <end position="1235"/>
    </location>
</feature>
<dbReference type="PANTHER" id="PTHR34819:SF3">
    <property type="entry name" value="CELL SURFACE PROTEIN"/>
    <property type="match status" value="1"/>
</dbReference>
<proteinExistence type="predicted"/>
<evidence type="ECO:0000259" key="3">
    <source>
        <dbReference type="Pfam" id="PF01345"/>
    </source>
</evidence>
<dbReference type="EMBL" id="JACCFL010000001">
    <property type="protein sequence ID" value="NYJ22627.1"/>
    <property type="molecule type" value="Genomic_DNA"/>
</dbReference>
<dbReference type="Pfam" id="PF25549">
    <property type="entry name" value="DUF7927"/>
    <property type="match status" value="10"/>
</dbReference>
<dbReference type="Proteomes" id="UP000578352">
    <property type="component" value="Unassembled WGS sequence"/>
</dbReference>
<dbReference type="Gene3D" id="2.60.40.10">
    <property type="entry name" value="Immunoglobulins"/>
    <property type="match status" value="2"/>
</dbReference>
<feature type="domain" description="DUF7927" evidence="4">
    <location>
        <begin position="624"/>
        <end position="731"/>
    </location>
</feature>
<dbReference type="InterPro" id="IPR001434">
    <property type="entry name" value="OmcB-like_DUF11"/>
</dbReference>
<dbReference type="Gene3D" id="2.60.40.740">
    <property type="match status" value="1"/>
</dbReference>
<evidence type="ECO:0000256" key="1">
    <source>
        <dbReference type="SAM" id="MobiDB-lite"/>
    </source>
</evidence>
<protein>
    <submittedName>
        <fullName evidence="5">Putative repeat protein (TIGR01451 family)/fimbrial isopeptide formation D2 family protein</fullName>
    </submittedName>
</protein>
<dbReference type="InterPro" id="IPR057687">
    <property type="entry name" value="DUF7927"/>
</dbReference>
<dbReference type="InterPro" id="IPR051172">
    <property type="entry name" value="Chlamydia_OmcB"/>
</dbReference>
<dbReference type="RefSeq" id="WP_179604654.1">
    <property type="nucleotide sequence ID" value="NZ_BAABEH010000001.1"/>
</dbReference>
<accession>A0A853CPP3</accession>
<keyword evidence="2" id="KW-0812">Transmembrane</keyword>
<feature type="region of interest" description="Disordered" evidence="1">
    <location>
        <begin position="1634"/>
        <end position="1653"/>
    </location>
</feature>
<feature type="domain" description="DUF7927" evidence="4">
    <location>
        <begin position="363"/>
        <end position="489"/>
    </location>
</feature>
<feature type="domain" description="DUF11" evidence="3">
    <location>
        <begin position="268"/>
        <end position="339"/>
    </location>
</feature>
<name>A0A853CPP3_9MICO</name>
<feature type="domain" description="DUF7927" evidence="4">
    <location>
        <begin position="501"/>
        <end position="603"/>
    </location>
</feature>
<comment type="caution">
    <text evidence="5">The sequence shown here is derived from an EMBL/GenBank/DDBJ whole genome shotgun (WGS) entry which is preliminary data.</text>
</comment>
<feature type="domain" description="DUF7927" evidence="4">
    <location>
        <begin position="748"/>
        <end position="854"/>
    </location>
</feature>
<evidence type="ECO:0000313" key="6">
    <source>
        <dbReference type="Proteomes" id="UP000578352"/>
    </source>
</evidence>
<keyword evidence="2" id="KW-1133">Transmembrane helix</keyword>
<evidence type="ECO:0000313" key="5">
    <source>
        <dbReference type="EMBL" id="NYJ22627.1"/>
    </source>
</evidence>
<feature type="region of interest" description="Disordered" evidence="1">
    <location>
        <begin position="140"/>
        <end position="161"/>
    </location>
</feature>
<sequence>MPANTPQPITYQAQIPSGTTVAPGTALTNLAQIDVPGDNRPAAARQATATVTVPNNGATTLGKSAEANTLSFYGDSSAWDLVVRSQDPVSNPYTDTIDILPNKADGRGTTIDGTYSVTGVTAPAGSTVYYSTAPIASLSNDPRAASNGGTPGSTTGNTVGWSTTAVAHPTAVRVIGPALAPGGSQTIRIAFTTPAGSSCTAPAASDNKPGQLLVNSANSIAGHTALPMLSSATTAIGDCYALDLKKYVLVKGGNPAKAGDWHDANSVADYQQYAAGDTVPYKITVTNKGTGTLTNIPVTDSLVPGCDFTVASLAAGASASNTCSSTAVVGTTVNVASTSVTPPSGPVLTATDPAGIVVPDPYRVVKTANPAPGTAVAPGGTVTYTITVSEPAGSSAPSLNPSLTDDLSKVLDDATYNGDVTASAGTASVSGKTLQWSAASIMPGQTITITYSVKVNNPDTGDKVLTNVVTTPSGGNCVTGNTDPACTVTTNVESFTVAKSASVAQAAEGQTVTYTVTVTNTGTAAYTAAHPASFTDSLAGVLDDATYNNDASNGATYAAPTVSWSGALAVGATTTVTYSVTVKTPDGGDHVLKNAVTPTGDGGSCATAGACATRTPVASYTVAKTASAATTTPGGVVVYTVTVTNTGQVGYTAANPASFTDSLAGVLDDATYNGDANNGATYAAPTISWSGALAIGATRTITYSVTVNTPDAGDHLLKNAVVPTGSGGSCTTAADCSTTTAVGSYTVAKTASTASTTPGSTVTYTIVVTNTGQVAYTAAKPATITDNLTGVLDDAVYNNDASNGATYAAPTLSWAGPLAIGATQTITYSVTVRNPDRGDHVLKNTVSTPPGVGNCDAGSADPACSTVTPVKSYRVVKTSPATTVTPGQVVPYTITITNTGQVPYTAADPAVFTDDLTRVLDDAVYNGDATNGATLTGSTLSWSGALAVGATVTVTYSVTVNTPDAGDHVLDNAVVTGVTGNCAPGSTDPSCAVQIPTKAFHVTKSASSSTTTPGATVTYTIVVTNTGQVDYPASAPASFTDDLTAVLDDATYNNDATNGAVYSAPTLSWSGALPVGASRTITYTVTVKDPDAGDHVLDNTVVTPPGLGGDCTVDSTDPDCSVRVPVQSYTVAKAASTATTTEGSRVTYTVTVTNTGAVDYTAAAPATFTDDLTKVLDDAVYNNDATNGATYAAPTLSWAGALPVGGTKTISYSVTVASPDHGDHSLKNSVAPTADGGSCATAGGCATTTPVQSYSVVKTSSTTTTEPGGTVSYTITVTNTGQVPFTAANPASFTDDLTSVLDDATYNNDATNAAVYSAPVLSWSGALAIGATHTVTYSVTVKSPDTGDKLLTNAVVTPTGPCVSGSTDPDCVVVVPVKSYSTVKTASAVDTTPGATVTYTIVVTNTGAVPYTAAAPATFRDDLSRVLDDATYNNDATGGAVYAAPTLSWAGALPVGGTATITYSVTVKSPDTGDHVLRNAVVTPTGPCAAGSTDSTCTTTVPVRSYHVAKKSSATTVAPGGVVTYTITVTNTGAVPFTSSAPATFTDDLTDVLTGATYNADATSGATYTAPTLAWAGALAVGQTVHVTYSVRLLAADRPGTVLHNVVATPTDPAGEVSNCLAGDTDPDCAADVTVDPPGVPPTDPPAASTPLARTGSDLLPPFLWGALLLLTGFGLVLGARLRRRRRS</sequence>
<feature type="domain" description="DUF7927" evidence="4">
    <location>
        <begin position="1386"/>
        <end position="1499"/>
    </location>
</feature>
<dbReference type="GO" id="GO:0005975">
    <property type="term" value="P:carbohydrate metabolic process"/>
    <property type="evidence" value="ECO:0007669"/>
    <property type="project" value="UniProtKB-ARBA"/>
</dbReference>
<feature type="domain" description="DUF7927" evidence="4">
    <location>
        <begin position="1004"/>
        <end position="1121"/>
    </location>
</feature>
<evidence type="ECO:0000259" key="4">
    <source>
        <dbReference type="Pfam" id="PF25549"/>
    </source>
</evidence>
<feature type="domain" description="DUF7927" evidence="4">
    <location>
        <begin position="1511"/>
        <end position="1630"/>
    </location>
</feature>
<feature type="compositionally biased region" description="Low complexity" evidence="1">
    <location>
        <begin position="146"/>
        <end position="158"/>
    </location>
</feature>
<organism evidence="5 6">
    <name type="scientific">Leifsonia shinshuensis</name>
    <dbReference type="NCBI Taxonomy" id="150026"/>
    <lineage>
        <taxon>Bacteria</taxon>
        <taxon>Bacillati</taxon>
        <taxon>Actinomycetota</taxon>
        <taxon>Actinomycetes</taxon>
        <taxon>Micrococcales</taxon>
        <taxon>Microbacteriaceae</taxon>
        <taxon>Leifsonia</taxon>
    </lineage>
</organism>
<feature type="domain" description="DUF7927" evidence="4">
    <location>
        <begin position="875"/>
        <end position="990"/>
    </location>
</feature>
<dbReference type="InterPro" id="IPR047589">
    <property type="entry name" value="DUF11_rpt"/>
</dbReference>
<dbReference type="PANTHER" id="PTHR34819">
    <property type="entry name" value="LARGE CYSTEINE-RICH PERIPLASMIC PROTEIN OMCB"/>
    <property type="match status" value="1"/>
</dbReference>
<dbReference type="InterPro" id="IPR013783">
    <property type="entry name" value="Ig-like_fold"/>
</dbReference>